<dbReference type="AlphaFoldDB" id="A0A0N9UWJ2"/>
<dbReference type="InterPro" id="IPR016161">
    <property type="entry name" value="Ald_DH/histidinol_DH"/>
</dbReference>
<evidence type="ECO:0000313" key="9">
    <source>
        <dbReference type="Proteomes" id="UP000076088"/>
    </source>
</evidence>
<dbReference type="EMBL" id="CP012700">
    <property type="protein sequence ID" value="ALH81297.1"/>
    <property type="molecule type" value="Genomic_DNA"/>
</dbReference>
<dbReference type="RefSeq" id="WP_054588540.1">
    <property type="nucleotide sequence ID" value="NZ_CP012700.1"/>
</dbReference>
<evidence type="ECO:0000313" key="7">
    <source>
        <dbReference type="EMBL" id="AMU90216.1"/>
    </source>
</evidence>
<dbReference type="Gene3D" id="3.40.309.10">
    <property type="entry name" value="Aldehyde Dehydrogenase, Chain A, domain 2"/>
    <property type="match status" value="1"/>
</dbReference>
<dbReference type="SUPFAM" id="SSF53720">
    <property type="entry name" value="ALDH-like"/>
    <property type="match status" value="1"/>
</dbReference>
<evidence type="ECO:0000256" key="4">
    <source>
        <dbReference type="RuleBase" id="RU003345"/>
    </source>
</evidence>
<dbReference type="CDD" id="cd07138">
    <property type="entry name" value="ALDH_CddD_SSP0762"/>
    <property type="match status" value="1"/>
</dbReference>
<reference evidence="7 9" key="4">
    <citation type="journal article" date="2016" name="Genome Announc.">
        <title>Complete Genome Sequence of Sphingopyxis macrogoltabida Strain 203N (NBRC 111659), a Polyethylene Glycol Degrader.</title>
        <authorList>
            <person name="Ohtsubo Y."/>
            <person name="Nonoyama S."/>
            <person name="Nagata Y."/>
            <person name="Numata M."/>
            <person name="Tsuchikane K."/>
            <person name="Hosoyama A."/>
            <person name="Yamazoe A."/>
            <person name="Tsuda M."/>
            <person name="Fujita N."/>
            <person name="Kawai F."/>
        </authorList>
    </citation>
    <scope>NUCLEOTIDE SEQUENCE [LARGE SCALE GENOMIC DNA]</scope>
    <source>
        <strain evidence="7 9">203N</strain>
    </source>
</reference>
<comment type="similarity">
    <text evidence="1 4">Belongs to the aldehyde dehydrogenase family.</text>
</comment>
<dbReference type="PANTHER" id="PTHR42804">
    <property type="entry name" value="ALDEHYDE DEHYDROGENASE"/>
    <property type="match status" value="1"/>
</dbReference>
<name>A0A0N9UWJ2_SPHMC</name>
<organism evidence="6 8">
    <name type="scientific">Sphingopyxis macrogoltabida</name>
    <name type="common">Sphingomonas macrogoltabidus</name>
    <dbReference type="NCBI Taxonomy" id="33050"/>
    <lineage>
        <taxon>Bacteria</taxon>
        <taxon>Pseudomonadati</taxon>
        <taxon>Pseudomonadota</taxon>
        <taxon>Alphaproteobacteria</taxon>
        <taxon>Sphingomonadales</taxon>
        <taxon>Sphingomonadaceae</taxon>
        <taxon>Sphingopyxis</taxon>
    </lineage>
</organism>
<dbReference type="Proteomes" id="UP000076088">
    <property type="component" value="Chromosome"/>
</dbReference>
<evidence type="ECO:0000256" key="1">
    <source>
        <dbReference type="ARBA" id="ARBA00009986"/>
    </source>
</evidence>
<dbReference type="InterPro" id="IPR015590">
    <property type="entry name" value="Aldehyde_DH_dom"/>
</dbReference>
<keyword evidence="9" id="KW-1185">Reference proteome</keyword>
<dbReference type="EMBL" id="CP013344">
    <property type="protein sequence ID" value="AMU90216.1"/>
    <property type="molecule type" value="Genomic_DNA"/>
</dbReference>
<dbReference type="KEGG" id="smag:AN936_13265"/>
<dbReference type="Proteomes" id="UP000058074">
    <property type="component" value="Chromosome"/>
</dbReference>
<feature type="domain" description="Aldehyde dehydrogenase" evidence="5">
    <location>
        <begin position="13"/>
        <end position="470"/>
    </location>
</feature>
<reference evidence="9" key="2">
    <citation type="submission" date="2015-11" db="EMBL/GenBank/DDBJ databases">
        <title>Complete genome sequence of a polyethylene-glycol degrader Sphingopyxis macrogoltabida 203N (NBRC 111659).</title>
        <authorList>
            <person name="Yoshiyuki O."/>
            <person name="Shouta N."/>
            <person name="Nagata Y."/>
            <person name="Numata M."/>
            <person name="Tsuchikane K."/>
            <person name="Hosoyama A."/>
            <person name="Yamazoe A."/>
            <person name="Tsuda M."/>
            <person name="Fujita N."/>
            <person name="Kawai F."/>
        </authorList>
    </citation>
    <scope>NUCLEOTIDE SEQUENCE [LARGE SCALE GENOMIC DNA]</scope>
    <source>
        <strain evidence="9">203N</strain>
    </source>
</reference>
<evidence type="ECO:0000313" key="8">
    <source>
        <dbReference type="Proteomes" id="UP000058074"/>
    </source>
</evidence>
<reference evidence="6 8" key="1">
    <citation type="journal article" date="2015" name="Genome Announc.">
        <title>Complete Genome Sequence of Polypropylene Glycol- and Polyethylene Glycol-Degrading Sphingopyxis macrogoltabida Strain EY-1.</title>
        <authorList>
            <person name="Ohtsubo Y."/>
            <person name="Nagata Y."/>
            <person name="Numata M."/>
            <person name="Tsuchikane K."/>
            <person name="Hosoyama A."/>
            <person name="Yamazoe A."/>
            <person name="Tsuda M."/>
            <person name="Fujita N."/>
            <person name="Kawai F."/>
        </authorList>
    </citation>
    <scope>NUCLEOTIDE SEQUENCE [LARGE SCALE GENOMIC DNA]</scope>
    <source>
        <strain evidence="6 8">EY-1</strain>
    </source>
</reference>
<evidence type="ECO:0000313" key="6">
    <source>
        <dbReference type="EMBL" id="ALH81297.1"/>
    </source>
</evidence>
<feature type="active site" evidence="3">
    <location>
        <position position="245"/>
    </location>
</feature>
<dbReference type="OrthoDB" id="9802947at2"/>
<dbReference type="InterPro" id="IPR029510">
    <property type="entry name" value="Ald_DH_CS_GLU"/>
</dbReference>
<dbReference type="PANTHER" id="PTHR42804:SF1">
    <property type="entry name" value="ALDEHYDE DEHYDROGENASE-RELATED"/>
    <property type="match status" value="1"/>
</dbReference>
<reference evidence="7" key="3">
    <citation type="submission" date="2015-11" db="EMBL/GenBank/DDBJ databases">
        <authorList>
            <person name="Yoshiyuki O."/>
        </authorList>
    </citation>
    <scope>NUCLEOTIDE SEQUENCE</scope>
    <source>
        <strain evidence="7">203N</strain>
    </source>
</reference>
<dbReference type="InterPro" id="IPR016163">
    <property type="entry name" value="Ald_DH_C"/>
</dbReference>
<keyword evidence="2 4" id="KW-0560">Oxidoreductase</keyword>
<dbReference type="InterPro" id="IPR016162">
    <property type="entry name" value="Ald_DH_N"/>
</dbReference>
<dbReference type="PATRIC" id="fig|33050.5.peg.2744"/>
<gene>
    <name evidence="6" type="ORF">AN936_13265</name>
    <name evidence="7" type="ORF">ATM17_14370</name>
</gene>
<accession>A0A0N9UWJ2</accession>
<dbReference type="GO" id="GO:0016620">
    <property type="term" value="F:oxidoreductase activity, acting on the aldehyde or oxo group of donors, NAD or NADP as acceptor"/>
    <property type="evidence" value="ECO:0007669"/>
    <property type="project" value="InterPro"/>
</dbReference>
<evidence type="ECO:0000259" key="5">
    <source>
        <dbReference type="Pfam" id="PF00171"/>
    </source>
</evidence>
<dbReference type="PROSITE" id="PS00687">
    <property type="entry name" value="ALDEHYDE_DEHYDR_GLU"/>
    <property type="match status" value="1"/>
</dbReference>
<sequence length="477" mass="50493">MKIHSKLYIGGEWVDPLNPSIFEVVNPLTETVCATVAGGGEDDVARAVAAAREAFKEFSQSSVEDRRAMLERIAAGIKARADEFSEAISMEMGAPTWWSSRAQVPAGIAHYSTAAKVLESFEFQKIQGTTAIRREPIGVCGLITPWNWPLNQVACKVAPALATGCTIVLKPAEQTSLDSLLLAEVIHEAGVPPGVFNLVNGPGRVVGASIAEHPDVDMVSFTGSTMAGANVSKAAADTIKRVSLELGGKSANIVLPSADLKDAVGRAVQGIMSNVGQTCTAGTRLLVPSDKVAEATRIAVEVAESIPLATSWDAPAPAIGPIATKRQHAEIVRLISEGVKEGAKLETGGADRPDGVRSGYFIAPTIFSNVSNDMTIAREEIFGPVLSIIAYDTVDNAIEIANDSPYGLSGYVQGEHQEAVEVARKMRTGQVFVNAAHADFNAPFGGYKQSGNGREWGEIGFDEFLEYKSVLGSEIKN</sequence>
<evidence type="ECO:0000256" key="3">
    <source>
        <dbReference type="PROSITE-ProRule" id="PRU10007"/>
    </source>
</evidence>
<proteinExistence type="inferred from homology"/>
<evidence type="ECO:0000256" key="2">
    <source>
        <dbReference type="ARBA" id="ARBA00023002"/>
    </source>
</evidence>
<protein>
    <submittedName>
        <fullName evidence="6">Aldehyde dehydrogenase</fullName>
    </submittedName>
</protein>
<dbReference type="Gene3D" id="3.40.605.10">
    <property type="entry name" value="Aldehyde Dehydrogenase, Chain A, domain 1"/>
    <property type="match status" value="1"/>
</dbReference>
<dbReference type="FunFam" id="3.40.605.10:FF:000007">
    <property type="entry name" value="NAD/NADP-dependent betaine aldehyde dehydrogenase"/>
    <property type="match status" value="1"/>
</dbReference>
<dbReference type="Pfam" id="PF00171">
    <property type="entry name" value="Aldedh"/>
    <property type="match status" value="1"/>
</dbReference>